<keyword evidence="1" id="KW-0812">Transmembrane</keyword>
<dbReference type="RefSeq" id="WP_284061544.1">
    <property type="nucleotide sequence ID" value="NZ_CP126158.1"/>
</dbReference>
<dbReference type="EMBL" id="JBHSWX010000012">
    <property type="protein sequence ID" value="MFC6787382.1"/>
    <property type="molecule type" value="Genomic_DNA"/>
</dbReference>
<organism evidence="2 3">
    <name type="scientific">Halobaculum halobium</name>
    <dbReference type="NCBI Taxonomy" id="3032281"/>
    <lineage>
        <taxon>Archaea</taxon>
        <taxon>Methanobacteriati</taxon>
        <taxon>Methanobacteriota</taxon>
        <taxon>Stenosarchaea group</taxon>
        <taxon>Halobacteria</taxon>
        <taxon>Halobacteriales</taxon>
        <taxon>Haloferacaceae</taxon>
        <taxon>Halobaculum</taxon>
    </lineage>
</organism>
<protein>
    <recommendedName>
        <fullName evidence="4">Major facilitator superfamily (MFS) profile domain-containing protein</fullName>
    </recommendedName>
</protein>
<sequence length="108" mass="10301">MTAAGDRRTRWVATALAVGVGLGLASAHWLGLVAGAALVALPQRTTVRGVAAGVAFGLLSLAVAVGHLALVGPDAIAVATEMTAPVTVAVGTALVGGAVGGLVRGLVG</sequence>
<keyword evidence="1" id="KW-0472">Membrane</keyword>
<feature type="transmembrane region" description="Helical" evidence="1">
    <location>
        <begin position="82"/>
        <end position="103"/>
    </location>
</feature>
<evidence type="ECO:0000313" key="2">
    <source>
        <dbReference type="EMBL" id="MFC6787382.1"/>
    </source>
</evidence>
<evidence type="ECO:0000313" key="3">
    <source>
        <dbReference type="Proteomes" id="UP001596443"/>
    </source>
</evidence>
<comment type="caution">
    <text evidence="2">The sequence shown here is derived from an EMBL/GenBank/DDBJ whole genome shotgun (WGS) entry which is preliminary data.</text>
</comment>
<reference evidence="2 3" key="1">
    <citation type="journal article" date="2019" name="Int. J. Syst. Evol. Microbiol.">
        <title>The Global Catalogue of Microorganisms (GCM) 10K type strain sequencing project: providing services to taxonomists for standard genome sequencing and annotation.</title>
        <authorList>
            <consortium name="The Broad Institute Genomics Platform"/>
            <consortium name="The Broad Institute Genome Sequencing Center for Infectious Disease"/>
            <person name="Wu L."/>
            <person name="Ma J."/>
        </authorList>
    </citation>
    <scope>NUCLEOTIDE SEQUENCE [LARGE SCALE GENOMIC DNA]</scope>
    <source>
        <strain evidence="2 3">SYNS20</strain>
    </source>
</reference>
<accession>A0ABD5TD59</accession>
<proteinExistence type="predicted"/>
<keyword evidence="3" id="KW-1185">Reference proteome</keyword>
<feature type="transmembrane region" description="Helical" evidence="1">
    <location>
        <begin position="12"/>
        <end position="38"/>
    </location>
</feature>
<gene>
    <name evidence="2" type="ORF">ACFQFD_15650</name>
</gene>
<name>A0ABD5TD59_9EURY</name>
<feature type="transmembrane region" description="Helical" evidence="1">
    <location>
        <begin position="50"/>
        <end position="70"/>
    </location>
</feature>
<keyword evidence="1" id="KW-1133">Transmembrane helix</keyword>
<dbReference type="AlphaFoldDB" id="A0ABD5TD59"/>
<dbReference type="Proteomes" id="UP001596443">
    <property type="component" value="Unassembled WGS sequence"/>
</dbReference>
<evidence type="ECO:0008006" key="4">
    <source>
        <dbReference type="Google" id="ProtNLM"/>
    </source>
</evidence>
<evidence type="ECO:0000256" key="1">
    <source>
        <dbReference type="SAM" id="Phobius"/>
    </source>
</evidence>
<dbReference type="GeneID" id="81210500"/>